<dbReference type="AlphaFoldDB" id="A0A511MPY3"/>
<proteinExistence type="predicted"/>
<accession>A0A511MPY3</accession>
<feature type="region of interest" description="Disordered" evidence="2">
    <location>
        <begin position="158"/>
        <end position="184"/>
    </location>
</feature>
<evidence type="ECO:0000313" key="4">
    <source>
        <dbReference type="Proteomes" id="UP000321424"/>
    </source>
</evidence>
<feature type="coiled-coil region" evidence="1">
    <location>
        <begin position="186"/>
        <end position="269"/>
    </location>
</feature>
<evidence type="ECO:0000313" key="3">
    <source>
        <dbReference type="EMBL" id="GEM42675.1"/>
    </source>
</evidence>
<protein>
    <submittedName>
        <fullName evidence="3">Uncharacterized protein</fullName>
    </submittedName>
</protein>
<dbReference type="RefSeq" id="WP_147140437.1">
    <property type="nucleotide sequence ID" value="NZ_BJXA01000074.1"/>
</dbReference>
<gene>
    <name evidence="3" type="ORF">NN4_71940</name>
</gene>
<reference evidence="3 4" key="1">
    <citation type="submission" date="2019-07" db="EMBL/GenBank/DDBJ databases">
        <title>Whole genome shotgun sequence of Nocardia ninae NBRC 108245.</title>
        <authorList>
            <person name="Hosoyama A."/>
            <person name="Uohara A."/>
            <person name="Ohji S."/>
            <person name="Ichikawa N."/>
        </authorList>
    </citation>
    <scope>NUCLEOTIDE SEQUENCE [LARGE SCALE GENOMIC DNA]</scope>
    <source>
        <strain evidence="3 4">NBRC 108245</strain>
    </source>
</reference>
<organism evidence="3 4">
    <name type="scientific">Nocardia ninae NBRC 108245</name>
    <dbReference type="NCBI Taxonomy" id="1210091"/>
    <lineage>
        <taxon>Bacteria</taxon>
        <taxon>Bacillati</taxon>
        <taxon>Actinomycetota</taxon>
        <taxon>Actinomycetes</taxon>
        <taxon>Mycobacteriales</taxon>
        <taxon>Nocardiaceae</taxon>
        <taxon>Nocardia</taxon>
    </lineage>
</organism>
<feature type="compositionally biased region" description="Acidic residues" evidence="2">
    <location>
        <begin position="165"/>
        <end position="179"/>
    </location>
</feature>
<keyword evidence="1" id="KW-0175">Coiled coil</keyword>
<dbReference type="EMBL" id="BJXA01000074">
    <property type="protein sequence ID" value="GEM42675.1"/>
    <property type="molecule type" value="Genomic_DNA"/>
</dbReference>
<sequence>MTLDDVARDLYGLAPSEFVAARTAQVKQAKEAGDKELATAIGKLRRPTVTAWTVNLLAREAPADVEALLQLGAALRSAQRKLSGDELRSLTGQRQQAVNALAKKAGALAEQHGHPVNEGVLREIGQTLTAALADPDVAEQVHSGTLATAATYEGFGPAGPGLVAVDDEAPEPAAEEPAEDNPRQELDDALEALESARAARDSAHEEVERAADQLGDIDARITELKEELARAEQERQFCRTTERTAQDQLRSAQRQLDRVERWVERARERVDGE</sequence>
<comment type="caution">
    <text evidence="3">The sequence shown here is derived from an EMBL/GenBank/DDBJ whole genome shotgun (WGS) entry which is preliminary data.</text>
</comment>
<keyword evidence="4" id="KW-1185">Reference proteome</keyword>
<name>A0A511MPY3_9NOCA</name>
<dbReference type="Proteomes" id="UP000321424">
    <property type="component" value="Unassembled WGS sequence"/>
</dbReference>
<evidence type="ECO:0000256" key="2">
    <source>
        <dbReference type="SAM" id="MobiDB-lite"/>
    </source>
</evidence>
<dbReference type="OrthoDB" id="3541690at2"/>
<evidence type="ECO:0000256" key="1">
    <source>
        <dbReference type="SAM" id="Coils"/>
    </source>
</evidence>